<sequence>MDSSAVITQISKEEARGPLRGKGTRAARRGLQPGHRGRREVGGRESPPGVRLGGARRSQPENERGESLDSGRLRDVGRGLAPLEHSRLLEVGKLRQGQPHPSPQQSPVQYLLPEAKAQDSDKICVVIDLDETLVHSSFKPVNNADFIIPVEIDGVVHQVYVLKRPHVDEFLQRMGELFECVLFTASLAKYADPVADLLDKWGAFRARLFRESCVFHRGNYVKDLSRLGRDLRRVLILDNSPASYVFHPDNAVPVASWFDNMNDTELHDLLPFFEQLSRVDDVYSVLRQPRPGS</sequence>
<feature type="site" description="Transition state stabilizer" evidence="7">
    <location>
        <position position="222"/>
    </location>
</feature>
<dbReference type="GeneID" id="105310651"/>
<feature type="domain" description="FCP1 homology" evidence="9">
    <location>
        <begin position="118"/>
        <end position="276"/>
    </location>
</feature>
<dbReference type="FunFam" id="3.40.50.1000:FF:000013">
    <property type="entry name" value="Carboxy-terminal domain RNA polymerase II polypeptide A small"/>
    <property type="match status" value="1"/>
</dbReference>
<feature type="active site" description="Proton donor" evidence="6">
    <location>
        <position position="130"/>
    </location>
</feature>
<feature type="site" description="Transition state stabilizer" evidence="7">
    <location>
        <position position="184"/>
    </location>
</feature>
<dbReference type="SUPFAM" id="SSF56784">
    <property type="entry name" value="HAD-like"/>
    <property type="match status" value="1"/>
</dbReference>
<accession>A0A6P3RPK2</accession>
<evidence type="ECO:0000256" key="8">
    <source>
        <dbReference type="SAM" id="MobiDB-lite"/>
    </source>
</evidence>
<evidence type="ECO:0000256" key="1">
    <source>
        <dbReference type="ARBA" id="ARBA00013081"/>
    </source>
</evidence>
<comment type="catalytic activity">
    <reaction evidence="4">
        <text>O-phospho-L-seryl-[protein] + H2O = L-seryl-[protein] + phosphate</text>
        <dbReference type="Rhea" id="RHEA:20629"/>
        <dbReference type="Rhea" id="RHEA-COMP:9863"/>
        <dbReference type="Rhea" id="RHEA-COMP:11604"/>
        <dbReference type="ChEBI" id="CHEBI:15377"/>
        <dbReference type="ChEBI" id="CHEBI:29999"/>
        <dbReference type="ChEBI" id="CHEBI:43474"/>
        <dbReference type="ChEBI" id="CHEBI:83421"/>
        <dbReference type="EC" id="3.1.3.16"/>
    </reaction>
</comment>
<protein>
    <recommendedName>
        <fullName evidence="1">protein-serine/threonine phosphatase</fullName>
        <ecNumber evidence="1">3.1.3.16</ecNumber>
    </recommendedName>
</protein>
<dbReference type="CDD" id="cd07521">
    <property type="entry name" value="HAD_FCP1-like"/>
    <property type="match status" value="1"/>
</dbReference>
<evidence type="ECO:0000256" key="7">
    <source>
        <dbReference type="PIRSR" id="PIRSR640078-3"/>
    </source>
</evidence>
<dbReference type="InterPro" id="IPR050365">
    <property type="entry name" value="TIM50"/>
</dbReference>
<evidence type="ECO:0000313" key="11">
    <source>
        <dbReference type="RefSeq" id="XP_011385097.1"/>
    </source>
</evidence>
<evidence type="ECO:0000256" key="4">
    <source>
        <dbReference type="ARBA" id="ARBA00047761"/>
    </source>
</evidence>
<evidence type="ECO:0000256" key="3">
    <source>
        <dbReference type="ARBA" id="ARBA00022912"/>
    </source>
</evidence>
<keyword evidence="3" id="KW-0904">Protein phosphatase</keyword>
<evidence type="ECO:0000313" key="10">
    <source>
        <dbReference type="Proteomes" id="UP000515202"/>
    </source>
</evidence>
<dbReference type="Proteomes" id="UP000515202">
    <property type="component" value="Unplaced"/>
</dbReference>
<dbReference type="InterPro" id="IPR011948">
    <property type="entry name" value="Dullard_phosphatase"/>
</dbReference>
<evidence type="ECO:0000256" key="5">
    <source>
        <dbReference type="ARBA" id="ARBA00048336"/>
    </source>
</evidence>
<name>A0A6P3RPK2_PTEVA</name>
<dbReference type="Pfam" id="PF03031">
    <property type="entry name" value="NIF"/>
    <property type="match status" value="1"/>
</dbReference>
<dbReference type="InterPro" id="IPR036412">
    <property type="entry name" value="HAD-like_sf"/>
</dbReference>
<dbReference type="SMART" id="SM00577">
    <property type="entry name" value="CPDc"/>
    <property type="match status" value="1"/>
</dbReference>
<dbReference type="AlphaFoldDB" id="A0A6P3RPK2"/>
<evidence type="ECO:0000256" key="6">
    <source>
        <dbReference type="PIRSR" id="PIRSR640078-1"/>
    </source>
</evidence>
<dbReference type="OrthoDB" id="277011at2759"/>
<reference evidence="11" key="1">
    <citation type="submission" date="2025-08" db="UniProtKB">
        <authorList>
            <consortium name="RefSeq"/>
        </authorList>
    </citation>
    <scope>IDENTIFICATION</scope>
    <source>
        <tissue evidence="11">Kidney</tissue>
    </source>
</reference>
<evidence type="ECO:0000259" key="9">
    <source>
        <dbReference type="PROSITE" id="PS50969"/>
    </source>
</evidence>
<organism evidence="10 11">
    <name type="scientific">Pteropus vampyrus</name>
    <name type="common">Large flying fox</name>
    <dbReference type="NCBI Taxonomy" id="132908"/>
    <lineage>
        <taxon>Eukaryota</taxon>
        <taxon>Metazoa</taxon>
        <taxon>Chordata</taxon>
        <taxon>Craniata</taxon>
        <taxon>Vertebrata</taxon>
        <taxon>Euteleostomi</taxon>
        <taxon>Mammalia</taxon>
        <taxon>Eutheria</taxon>
        <taxon>Laurasiatheria</taxon>
        <taxon>Chiroptera</taxon>
        <taxon>Yinpterochiroptera</taxon>
        <taxon>Pteropodoidea</taxon>
        <taxon>Pteropodidae</taxon>
        <taxon>Pteropodinae</taxon>
        <taxon>Pteropus</taxon>
    </lineage>
</organism>
<dbReference type="KEGG" id="pvp:105310651"/>
<dbReference type="RefSeq" id="XP_011385097.1">
    <property type="nucleotide sequence ID" value="XM_011386795.2"/>
</dbReference>
<evidence type="ECO:0000256" key="2">
    <source>
        <dbReference type="ARBA" id="ARBA00022801"/>
    </source>
</evidence>
<dbReference type="EC" id="3.1.3.16" evidence="1"/>
<dbReference type="PROSITE" id="PS50969">
    <property type="entry name" value="FCP1"/>
    <property type="match status" value="1"/>
</dbReference>
<dbReference type="CTD" id="58190"/>
<feature type="region of interest" description="Disordered" evidence="8">
    <location>
        <begin position="1"/>
        <end position="75"/>
    </location>
</feature>
<comment type="catalytic activity">
    <reaction evidence="5">
        <text>O-phospho-L-threonyl-[protein] + H2O = L-threonyl-[protein] + phosphate</text>
        <dbReference type="Rhea" id="RHEA:47004"/>
        <dbReference type="Rhea" id="RHEA-COMP:11060"/>
        <dbReference type="Rhea" id="RHEA-COMP:11605"/>
        <dbReference type="ChEBI" id="CHEBI:15377"/>
        <dbReference type="ChEBI" id="CHEBI:30013"/>
        <dbReference type="ChEBI" id="CHEBI:43474"/>
        <dbReference type="ChEBI" id="CHEBI:61977"/>
        <dbReference type="EC" id="3.1.3.16"/>
    </reaction>
</comment>
<gene>
    <name evidence="11" type="primary">CTDSP1</name>
</gene>
<dbReference type="NCBIfam" id="TIGR02251">
    <property type="entry name" value="HIF-SF_euk"/>
    <property type="match status" value="1"/>
</dbReference>
<dbReference type="PANTHER" id="PTHR12210">
    <property type="entry name" value="DULLARD PROTEIN PHOSPHATASE"/>
    <property type="match status" value="1"/>
</dbReference>
<keyword evidence="10" id="KW-1185">Reference proteome</keyword>
<dbReference type="GO" id="GO:0008420">
    <property type="term" value="F:RNA polymerase II CTD heptapeptide repeat phosphatase activity"/>
    <property type="evidence" value="ECO:0007669"/>
    <property type="project" value="InterPro"/>
</dbReference>
<dbReference type="InterPro" id="IPR023214">
    <property type="entry name" value="HAD_sf"/>
</dbReference>
<dbReference type="Gene3D" id="3.40.50.1000">
    <property type="entry name" value="HAD superfamily/HAD-like"/>
    <property type="match status" value="1"/>
</dbReference>
<dbReference type="InterPro" id="IPR040078">
    <property type="entry name" value="RNA_Pol_CTD_Phosphatase"/>
</dbReference>
<feature type="compositionally biased region" description="Polar residues" evidence="8">
    <location>
        <begin position="1"/>
        <end position="10"/>
    </location>
</feature>
<feature type="compositionally biased region" description="Basic and acidic residues" evidence="8">
    <location>
        <begin position="58"/>
        <end position="75"/>
    </location>
</feature>
<dbReference type="InterPro" id="IPR004274">
    <property type="entry name" value="FCP1_dom"/>
</dbReference>
<feature type="active site" description="4-aspartylphosphate intermediate" evidence="6">
    <location>
        <position position="128"/>
    </location>
</feature>
<proteinExistence type="predicted"/>
<dbReference type="SFLD" id="SFLDG01124">
    <property type="entry name" value="C0.1:_RNA_Pol_CTD_Phosphatase"/>
    <property type="match status" value="1"/>
</dbReference>
<keyword evidence="2" id="KW-0378">Hydrolase</keyword>
<dbReference type="SFLD" id="SFLDS00003">
    <property type="entry name" value="Haloacid_Dehalogenase"/>
    <property type="match status" value="1"/>
</dbReference>